<keyword evidence="10" id="KW-1185">Reference proteome</keyword>
<keyword evidence="2 7" id="KW-0813">Transport</keyword>
<comment type="subcellular location">
    <subcellularLocation>
        <location evidence="7">Cell inner membrane</location>
        <topology evidence="7">Multi-pass membrane protein</topology>
    </subcellularLocation>
    <subcellularLocation>
        <location evidence="1">Cell membrane</location>
        <topology evidence="1">Multi-pass membrane protein</topology>
    </subcellularLocation>
</comment>
<sequence length="168" mass="18589">MLHQIDRILLGLSRIVSATAFVFLTVIAFVDSIGRMLSMPLLGASEYVQLALLVFFFASIALVVEGDAHIRVGLFADLYKGRLARLERYVTGVAECLAMGLLAWMIWDQADRLARFGTLSAYLGIPLAPWLYAAAALSAVGMWFAVRRLWAVHAEMRPRPHAIPDKDA</sequence>
<dbReference type="GO" id="GO:0022857">
    <property type="term" value="F:transmembrane transporter activity"/>
    <property type="evidence" value="ECO:0007669"/>
    <property type="project" value="UniProtKB-UniRule"/>
</dbReference>
<dbReference type="HOGENOM" id="CLU_086356_8_6_5"/>
<keyword evidence="6 7" id="KW-0472">Membrane</keyword>
<protein>
    <recommendedName>
        <fullName evidence="7">TRAP transporter small permease protein</fullName>
    </recommendedName>
</protein>
<comment type="subunit">
    <text evidence="7">The complex comprises the extracytoplasmic solute receptor protein and the two transmembrane proteins.</text>
</comment>
<keyword evidence="5 7" id="KW-1133">Transmembrane helix</keyword>
<dbReference type="STRING" id="1123069.ruthe_03121"/>
<feature type="transmembrane region" description="Helical" evidence="7">
    <location>
        <begin position="50"/>
        <end position="68"/>
    </location>
</feature>
<comment type="similarity">
    <text evidence="7">Belongs to the TRAP transporter small permease family.</text>
</comment>
<evidence type="ECO:0000313" key="10">
    <source>
        <dbReference type="Proteomes" id="UP000015346"/>
    </source>
</evidence>
<keyword evidence="4 7" id="KW-0812">Transmembrane</keyword>
<dbReference type="InterPro" id="IPR055348">
    <property type="entry name" value="DctQ"/>
</dbReference>
<evidence type="ECO:0000259" key="8">
    <source>
        <dbReference type="Pfam" id="PF04290"/>
    </source>
</evidence>
<evidence type="ECO:0000256" key="2">
    <source>
        <dbReference type="ARBA" id="ARBA00022448"/>
    </source>
</evidence>
<dbReference type="AlphaFoldDB" id="S9QN50"/>
<keyword evidence="3" id="KW-1003">Cell membrane</keyword>
<reference evidence="9 10" key="1">
    <citation type="journal article" date="2013" name="Stand. Genomic Sci.">
        <title>Genome sequence of the reddish-pigmented Rubellimicrobium thermophilum type strain (DSM 16684(T)), a member of the Roseobacter clade.</title>
        <authorList>
            <person name="Fiebig A."/>
            <person name="Riedel T."/>
            <person name="Gronow S."/>
            <person name="Petersen J."/>
            <person name="Klenk H.P."/>
            <person name="Goker M."/>
        </authorList>
    </citation>
    <scope>NUCLEOTIDE SEQUENCE [LARGE SCALE GENOMIC DNA]</scope>
    <source>
        <strain evidence="9 10">DSM 16684</strain>
    </source>
</reference>
<accession>S9QN50</accession>
<feature type="transmembrane region" description="Helical" evidence="7">
    <location>
        <begin position="127"/>
        <end position="146"/>
    </location>
</feature>
<evidence type="ECO:0000256" key="6">
    <source>
        <dbReference type="ARBA" id="ARBA00023136"/>
    </source>
</evidence>
<organism evidence="9 10">
    <name type="scientific">Rubellimicrobium thermophilum DSM 16684</name>
    <dbReference type="NCBI Taxonomy" id="1123069"/>
    <lineage>
        <taxon>Bacteria</taxon>
        <taxon>Pseudomonadati</taxon>
        <taxon>Pseudomonadota</taxon>
        <taxon>Alphaproteobacteria</taxon>
        <taxon>Rhodobacterales</taxon>
        <taxon>Roseobacteraceae</taxon>
        <taxon>Rubellimicrobium</taxon>
    </lineage>
</organism>
<dbReference type="Proteomes" id="UP000015346">
    <property type="component" value="Unassembled WGS sequence"/>
</dbReference>
<gene>
    <name evidence="9" type="ORF">ruthe_03121</name>
</gene>
<feature type="domain" description="Tripartite ATP-independent periplasmic transporters DctQ component" evidence="8">
    <location>
        <begin position="24"/>
        <end position="150"/>
    </location>
</feature>
<comment type="function">
    <text evidence="7">Part of the tripartite ATP-independent periplasmic (TRAP) transport system.</text>
</comment>
<dbReference type="GO" id="GO:0005886">
    <property type="term" value="C:plasma membrane"/>
    <property type="evidence" value="ECO:0007669"/>
    <property type="project" value="UniProtKB-SubCell"/>
</dbReference>
<dbReference type="OrthoDB" id="7854755at2"/>
<comment type="caution">
    <text evidence="9">The sequence shown here is derived from an EMBL/GenBank/DDBJ whole genome shotgun (WGS) entry which is preliminary data.</text>
</comment>
<feature type="transmembrane region" description="Helical" evidence="7">
    <location>
        <begin position="89"/>
        <end position="107"/>
    </location>
</feature>
<evidence type="ECO:0000313" key="9">
    <source>
        <dbReference type="EMBL" id="EPX82896.1"/>
    </source>
</evidence>
<name>S9QN50_9RHOB</name>
<proteinExistence type="inferred from homology"/>
<evidence type="ECO:0000256" key="1">
    <source>
        <dbReference type="ARBA" id="ARBA00004651"/>
    </source>
</evidence>
<dbReference type="EMBL" id="AOLV01000038">
    <property type="protein sequence ID" value="EPX82896.1"/>
    <property type="molecule type" value="Genomic_DNA"/>
</dbReference>
<evidence type="ECO:0000256" key="7">
    <source>
        <dbReference type="RuleBase" id="RU369079"/>
    </source>
</evidence>
<dbReference type="Pfam" id="PF04290">
    <property type="entry name" value="DctQ"/>
    <property type="match status" value="1"/>
</dbReference>
<keyword evidence="7" id="KW-0997">Cell inner membrane</keyword>
<feature type="transmembrane region" description="Helical" evidence="7">
    <location>
        <begin position="12"/>
        <end position="30"/>
    </location>
</feature>
<dbReference type="RefSeq" id="WP_021099178.1">
    <property type="nucleotide sequence ID" value="NZ_KE557324.1"/>
</dbReference>
<evidence type="ECO:0000256" key="5">
    <source>
        <dbReference type="ARBA" id="ARBA00022989"/>
    </source>
</evidence>
<evidence type="ECO:0000256" key="4">
    <source>
        <dbReference type="ARBA" id="ARBA00022692"/>
    </source>
</evidence>
<evidence type="ECO:0000256" key="3">
    <source>
        <dbReference type="ARBA" id="ARBA00022475"/>
    </source>
</evidence>